<feature type="compositionally biased region" description="Basic and acidic residues" evidence="10">
    <location>
        <begin position="178"/>
        <end position="199"/>
    </location>
</feature>
<evidence type="ECO:0000256" key="1">
    <source>
        <dbReference type="ARBA" id="ARBA00000085"/>
    </source>
</evidence>
<dbReference type="InterPro" id="IPR036097">
    <property type="entry name" value="HisK_dim/P_sf"/>
</dbReference>
<evidence type="ECO:0000259" key="12">
    <source>
        <dbReference type="PROSITE" id="PS50109"/>
    </source>
</evidence>
<dbReference type="InterPro" id="IPR050736">
    <property type="entry name" value="Sensor_HK_Regulatory"/>
</dbReference>
<dbReference type="PROSITE" id="PS50109">
    <property type="entry name" value="HIS_KIN"/>
    <property type="match status" value="1"/>
</dbReference>
<dbReference type="FunFam" id="1.10.287.130:FF:000038">
    <property type="entry name" value="Sensory transduction histidine kinase"/>
    <property type="match status" value="1"/>
</dbReference>
<name>A0A382UX02_9ZZZZ</name>
<dbReference type="Gene3D" id="1.10.287.130">
    <property type="match status" value="1"/>
</dbReference>
<dbReference type="InterPro" id="IPR005467">
    <property type="entry name" value="His_kinase_dom"/>
</dbReference>
<evidence type="ECO:0000256" key="3">
    <source>
        <dbReference type="ARBA" id="ARBA00012438"/>
    </source>
</evidence>
<keyword evidence="4" id="KW-0808">Transferase</keyword>
<dbReference type="EC" id="2.7.13.3" evidence="3"/>
<evidence type="ECO:0000256" key="8">
    <source>
        <dbReference type="ARBA" id="ARBA00023012"/>
    </source>
</evidence>
<evidence type="ECO:0000256" key="5">
    <source>
        <dbReference type="ARBA" id="ARBA00022741"/>
    </source>
</evidence>
<dbReference type="GO" id="GO:0005524">
    <property type="term" value="F:ATP binding"/>
    <property type="evidence" value="ECO:0007669"/>
    <property type="project" value="UniProtKB-KW"/>
</dbReference>
<protein>
    <recommendedName>
        <fullName evidence="3">histidine kinase</fullName>
        <ecNumber evidence="3">2.7.13.3</ecNumber>
    </recommendedName>
</protein>
<dbReference type="GO" id="GO:0016020">
    <property type="term" value="C:membrane"/>
    <property type="evidence" value="ECO:0007669"/>
    <property type="project" value="UniProtKB-SubCell"/>
</dbReference>
<keyword evidence="11" id="KW-1133">Transmembrane helix</keyword>
<sequence length="289" mass="33540">IDGNKYWFGSERGITVYKPKRQIPNVYLETIETSVGTFNSIEEIITNNSNLLEKNRISFKLNSNSFNTKKEKQKYLVTMIQNGEKNTKLIKTNEFEFFPKISGNYEIEFQAIDRDLNYSKVEKINLSIVGPWYKNPITAIPFWGFIIFLLSFSGYTTNKYISQRRYSFKLKEEAAEKDRQARERLEEKNEELQESKKAAEAANSAKSTFLANMSHELRTPLNAIIGYSEMLMEDAEDENEDFIPDLDKINNSGKHLLGLINDILDLSKVESGKMELFIEEFDLKKTIQE</sequence>
<keyword evidence="11" id="KW-0812">Transmembrane</keyword>
<dbReference type="SMART" id="SM00388">
    <property type="entry name" value="HisKA"/>
    <property type="match status" value="1"/>
</dbReference>
<feature type="transmembrane region" description="Helical" evidence="11">
    <location>
        <begin position="142"/>
        <end position="161"/>
    </location>
</feature>
<evidence type="ECO:0000256" key="9">
    <source>
        <dbReference type="ARBA" id="ARBA00023136"/>
    </source>
</evidence>
<evidence type="ECO:0000256" key="7">
    <source>
        <dbReference type="ARBA" id="ARBA00022840"/>
    </source>
</evidence>
<evidence type="ECO:0000256" key="4">
    <source>
        <dbReference type="ARBA" id="ARBA00022679"/>
    </source>
</evidence>
<evidence type="ECO:0000256" key="10">
    <source>
        <dbReference type="SAM" id="MobiDB-lite"/>
    </source>
</evidence>
<keyword evidence="7" id="KW-0067">ATP-binding</keyword>
<evidence type="ECO:0000256" key="6">
    <source>
        <dbReference type="ARBA" id="ARBA00022777"/>
    </source>
</evidence>
<organism evidence="13">
    <name type="scientific">marine metagenome</name>
    <dbReference type="NCBI Taxonomy" id="408172"/>
    <lineage>
        <taxon>unclassified sequences</taxon>
        <taxon>metagenomes</taxon>
        <taxon>ecological metagenomes</taxon>
    </lineage>
</organism>
<keyword evidence="9 11" id="KW-0472">Membrane</keyword>
<accession>A0A382UX02</accession>
<gene>
    <name evidence="13" type="ORF">METZ01_LOCUS391594</name>
</gene>
<keyword evidence="8" id="KW-0902">Two-component regulatory system</keyword>
<evidence type="ECO:0000313" key="13">
    <source>
        <dbReference type="EMBL" id="SVD38740.1"/>
    </source>
</evidence>
<dbReference type="SUPFAM" id="SSF47384">
    <property type="entry name" value="Homodimeric domain of signal transducing histidine kinase"/>
    <property type="match status" value="1"/>
</dbReference>
<dbReference type="CDD" id="cd00082">
    <property type="entry name" value="HisKA"/>
    <property type="match status" value="1"/>
</dbReference>
<keyword evidence="5" id="KW-0547">Nucleotide-binding</keyword>
<feature type="region of interest" description="Disordered" evidence="10">
    <location>
        <begin position="178"/>
        <end position="200"/>
    </location>
</feature>
<reference evidence="13" key="1">
    <citation type="submission" date="2018-05" db="EMBL/GenBank/DDBJ databases">
        <authorList>
            <person name="Lanie J.A."/>
            <person name="Ng W.-L."/>
            <person name="Kazmierczak K.M."/>
            <person name="Andrzejewski T.M."/>
            <person name="Davidsen T.M."/>
            <person name="Wayne K.J."/>
            <person name="Tettelin H."/>
            <person name="Glass J.I."/>
            <person name="Rusch D."/>
            <person name="Podicherti R."/>
            <person name="Tsui H.-C.T."/>
            <person name="Winkler M.E."/>
        </authorList>
    </citation>
    <scope>NUCLEOTIDE SEQUENCE</scope>
</reference>
<evidence type="ECO:0000256" key="11">
    <source>
        <dbReference type="SAM" id="Phobius"/>
    </source>
</evidence>
<keyword evidence="6" id="KW-0418">Kinase</keyword>
<proteinExistence type="predicted"/>
<evidence type="ECO:0000256" key="2">
    <source>
        <dbReference type="ARBA" id="ARBA00004370"/>
    </source>
</evidence>
<dbReference type="EMBL" id="UINC01147418">
    <property type="protein sequence ID" value="SVD38740.1"/>
    <property type="molecule type" value="Genomic_DNA"/>
</dbReference>
<dbReference type="InterPro" id="IPR003661">
    <property type="entry name" value="HisK_dim/P_dom"/>
</dbReference>
<dbReference type="AlphaFoldDB" id="A0A382UX02"/>
<comment type="catalytic activity">
    <reaction evidence="1">
        <text>ATP + protein L-histidine = ADP + protein N-phospho-L-histidine.</text>
        <dbReference type="EC" id="2.7.13.3"/>
    </reaction>
</comment>
<feature type="non-terminal residue" evidence="13">
    <location>
        <position position="1"/>
    </location>
</feature>
<dbReference type="GO" id="GO:0000155">
    <property type="term" value="F:phosphorelay sensor kinase activity"/>
    <property type="evidence" value="ECO:0007669"/>
    <property type="project" value="InterPro"/>
</dbReference>
<comment type="subcellular location">
    <subcellularLocation>
        <location evidence="2">Membrane</location>
    </subcellularLocation>
</comment>
<feature type="non-terminal residue" evidence="13">
    <location>
        <position position="289"/>
    </location>
</feature>
<dbReference type="PANTHER" id="PTHR43711:SF26">
    <property type="entry name" value="SENSOR HISTIDINE KINASE RCSC"/>
    <property type="match status" value="1"/>
</dbReference>
<feature type="domain" description="Histidine kinase" evidence="12">
    <location>
        <begin position="212"/>
        <end position="289"/>
    </location>
</feature>
<dbReference type="Pfam" id="PF00512">
    <property type="entry name" value="HisKA"/>
    <property type="match status" value="1"/>
</dbReference>
<dbReference type="PANTHER" id="PTHR43711">
    <property type="entry name" value="TWO-COMPONENT HISTIDINE KINASE"/>
    <property type="match status" value="1"/>
</dbReference>